<dbReference type="Gene3D" id="2.10.110.10">
    <property type="entry name" value="Cysteine Rich Protein"/>
    <property type="match status" value="1"/>
</dbReference>
<dbReference type="PROSITE" id="PS50330">
    <property type="entry name" value="UIM"/>
    <property type="match status" value="1"/>
</dbReference>
<name>A0A8X7QYV2_BRACI</name>
<keyword evidence="2 3" id="KW-0862">Zinc</keyword>
<evidence type="ECO:0000313" key="8">
    <source>
        <dbReference type="Proteomes" id="UP000886595"/>
    </source>
</evidence>
<organism evidence="7 8">
    <name type="scientific">Brassica carinata</name>
    <name type="common">Ethiopian mustard</name>
    <name type="synonym">Abyssinian cabbage</name>
    <dbReference type="NCBI Taxonomy" id="52824"/>
    <lineage>
        <taxon>Eukaryota</taxon>
        <taxon>Viridiplantae</taxon>
        <taxon>Streptophyta</taxon>
        <taxon>Embryophyta</taxon>
        <taxon>Tracheophyta</taxon>
        <taxon>Spermatophyta</taxon>
        <taxon>Magnoliopsida</taxon>
        <taxon>eudicotyledons</taxon>
        <taxon>Gunneridae</taxon>
        <taxon>Pentapetalae</taxon>
        <taxon>rosids</taxon>
        <taxon>malvids</taxon>
        <taxon>Brassicales</taxon>
        <taxon>Brassicaceae</taxon>
        <taxon>Brassiceae</taxon>
        <taxon>Brassica</taxon>
    </lineage>
</organism>
<evidence type="ECO:0000256" key="4">
    <source>
        <dbReference type="SAM" id="MobiDB-lite"/>
    </source>
</evidence>
<feature type="region of interest" description="Disordered" evidence="4">
    <location>
        <begin position="80"/>
        <end position="143"/>
    </location>
</feature>
<feature type="compositionally biased region" description="Basic and acidic residues" evidence="4">
    <location>
        <begin position="80"/>
        <end position="90"/>
    </location>
</feature>
<reference evidence="7 8" key="1">
    <citation type="submission" date="2020-02" db="EMBL/GenBank/DDBJ databases">
        <authorList>
            <person name="Ma Q."/>
            <person name="Huang Y."/>
            <person name="Song X."/>
            <person name="Pei D."/>
        </authorList>
    </citation>
    <scope>NUCLEOTIDE SEQUENCE [LARGE SCALE GENOMIC DNA]</scope>
    <source>
        <strain evidence="7">Sxm20200214</strain>
        <tissue evidence="7">Leaf</tissue>
    </source>
</reference>
<comment type="caution">
    <text evidence="7">The sequence shown here is derived from an EMBL/GenBank/DDBJ whole genome shotgun (WGS) entry which is preliminary data.</text>
</comment>
<dbReference type="PROSITE" id="PS50023">
    <property type="entry name" value="LIM_DOMAIN_2"/>
    <property type="match status" value="1"/>
</dbReference>
<feature type="chain" id="PRO_5036489273" description="LIM zinc-binding domain-containing protein" evidence="5">
    <location>
        <begin position="26"/>
        <end position="289"/>
    </location>
</feature>
<protein>
    <recommendedName>
        <fullName evidence="6">LIM zinc-binding domain-containing protein</fullName>
    </recommendedName>
</protein>
<keyword evidence="1 3" id="KW-0479">Metal-binding</keyword>
<dbReference type="PANTHER" id="PTHR24209:SF28">
    <property type="entry name" value="PROTEIN DA1-RELATED 4-RELATED"/>
    <property type="match status" value="1"/>
</dbReference>
<dbReference type="GO" id="GO:0046872">
    <property type="term" value="F:metal ion binding"/>
    <property type="evidence" value="ECO:0007669"/>
    <property type="project" value="UniProtKB-KW"/>
</dbReference>
<sequence>MHSTSSSSAVLFFFCFSDYILVSFSVSDNTPQDPFEAETDIVKQVSSNDAHVQEDEQLALAIQKSQEDEEERRRIRDLEEHAQERGERQNYDNSSSLKGKMDGQTSEESVKEKEKRKQFEEELKQDEQLAVSPPPPRSKCGGCHSEIEHGGSVDVFGVPWHPECFSCGACRNPIAVHETREYNSHPFWKEIYCPAHETDGTPKCCSCERLEPRETDFVMLDDGRWLCLECMESAVMDTDEVQPLHFEIRDFFHGLFLPVEKEFSLLLVEKQALNKAEEEEKIVSTYLLN</sequence>
<keyword evidence="3" id="KW-0440">LIM domain</keyword>
<feature type="domain" description="LIM zinc-binding" evidence="6">
    <location>
        <begin position="138"/>
        <end position="203"/>
    </location>
</feature>
<evidence type="ECO:0000313" key="7">
    <source>
        <dbReference type="EMBL" id="KAG2278053.1"/>
    </source>
</evidence>
<gene>
    <name evidence="7" type="ORF">Bca52824_060608</name>
</gene>
<dbReference type="PROSITE" id="PS00478">
    <property type="entry name" value="LIM_DOMAIN_1"/>
    <property type="match status" value="1"/>
</dbReference>
<dbReference type="SMART" id="SM00132">
    <property type="entry name" value="LIM"/>
    <property type="match status" value="1"/>
</dbReference>
<dbReference type="InterPro" id="IPR045218">
    <property type="entry name" value="DA1-like"/>
</dbReference>
<evidence type="ECO:0000256" key="5">
    <source>
        <dbReference type="SAM" id="SignalP"/>
    </source>
</evidence>
<dbReference type="PANTHER" id="PTHR24209">
    <property type="entry name" value="PROTEIN DA1-RELATED 2"/>
    <property type="match status" value="1"/>
</dbReference>
<feature type="compositionally biased region" description="Basic and acidic residues" evidence="4">
    <location>
        <begin position="108"/>
        <end position="127"/>
    </location>
</feature>
<keyword evidence="8" id="KW-1185">Reference proteome</keyword>
<dbReference type="CDD" id="cd09396">
    <property type="entry name" value="LIM_DA1"/>
    <property type="match status" value="1"/>
</dbReference>
<dbReference type="GO" id="GO:0043130">
    <property type="term" value="F:ubiquitin binding"/>
    <property type="evidence" value="ECO:0007669"/>
    <property type="project" value="TreeGrafter"/>
</dbReference>
<dbReference type="InterPro" id="IPR001781">
    <property type="entry name" value="Znf_LIM"/>
</dbReference>
<feature type="signal peptide" evidence="5">
    <location>
        <begin position="1"/>
        <end position="25"/>
    </location>
</feature>
<evidence type="ECO:0000259" key="6">
    <source>
        <dbReference type="PROSITE" id="PS50023"/>
    </source>
</evidence>
<dbReference type="EMBL" id="JAAMPC010000012">
    <property type="protein sequence ID" value="KAG2278053.1"/>
    <property type="molecule type" value="Genomic_DNA"/>
</dbReference>
<evidence type="ECO:0000256" key="3">
    <source>
        <dbReference type="PROSITE-ProRule" id="PRU00125"/>
    </source>
</evidence>
<dbReference type="Pfam" id="PF00412">
    <property type="entry name" value="LIM"/>
    <property type="match status" value="1"/>
</dbReference>
<evidence type="ECO:0000256" key="1">
    <source>
        <dbReference type="ARBA" id="ARBA00022723"/>
    </source>
</evidence>
<dbReference type="AlphaFoldDB" id="A0A8X7QYV2"/>
<evidence type="ECO:0000256" key="2">
    <source>
        <dbReference type="ARBA" id="ARBA00022833"/>
    </source>
</evidence>
<dbReference type="InterPro" id="IPR003903">
    <property type="entry name" value="UIM_dom"/>
</dbReference>
<proteinExistence type="predicted"/>
<keyword evidence="5" id="KW-0732">Signal</keyword>
<dbReference type="OrthoDB" id="1112565at2759"/>
<dbReference type="Proteomes" id="UP000886595">
    <property type="component" value="Unassembled WGS sequence"/>
</dbReference>
<accession>A0A8X7QYV2</accession>